<evidence type="ECO:0000313" key="6">
    <source>
        <dbReference type="EMBL" id="SHK63448.1"/>
    </source>
</evidence>
<dbReference type="OrthoDB" id="9769193at2"/>
<sequence length="301" mass="31446" precursor="true">MKKIVSILLILVLSLGTLVGCGQEESVGGDSTKKIGLVVSTLSNPFFVTLKEGAEAKAKELGYELIVLDSQDDPAKELSNVEDLVTKGVALILINPTDSDAVVNAIQTANNANIPVITLDRGANGGQVVSHIASDNIAGGKMAGEYIIEKLGASGNVVELEGIPGTSAARDRGNGFNKALESSQIKVVARQTADFDRTKGLTVMENILQAQSQIDAIFAHNDEMALGALQAIEGSGRNILIVGFDATEDAVKAVKEGKMAATVAQQPEKIGSLGVEVANKVINGEKVDSFVPVDLKLVVKE</sequence>
<name>A0A150FRQ6_CLOPD</name>
<dbReference type="Proteomes" id="UP000092605">
    <property type="component" value="Unassembled WGS sequence"/>
</dbReference>
<dbReference type="EMBL" id="LSFY01000001">
    <property type="protein sequence ID" value="KXZ39720.1"/>
    <property type="molecule type" value="Genomic_DNA"/>
</dbReference>
<dbReference type="STRING" id="1121328.JWYL7_0795"/>
<reference evidence="6 8" key="2">
    <citation type="submission" date="2016-11" db="EMBL/GenBank/DDBJ databases">
        <authorList>
            <person name="Varghese N."/>
            <person name="Submissions S."/>
        </authorList>
    </citation>
    <scope>NUCLEOTIDE SEQUENCE [LARGE SCALE GENOMIC DNA]</scope>
    <source>
        <strain evidence="6 8">DSM 7308</strain>
    </source>
</reference>
<gene>
    <name evidence="5" type="ORF">JWYL7_0795</name>
    <name evidence="6" type="ORF">SAMN05661008_00602</name>
</gene>
<dbReference type="GO" id="GO:0030246">
    <property type="term" value="F:carbohydrate binding"/>
    <property type="evidence" value="ECO:0007669"/>
    <property type="project" value="UniProtKB-ARBA"/>
</dbReference>
<dbReference type="Gene3D" id="3.40.50.2300">
    <property type="match status" value="2"/>
</dbReference>
<dbReference type="SUPFAM" id="SSF53822">
    <property type="entry name" value="Periplasmic binding protein-like I"/>
    <property type="match status" value="1"/>
</dbReference>
<evidence type="ECO:0000256" key="2">
    <source>
        <dbReference type="ARBA" id="ARBA00007639"/>
    </source>
</evidence>
<evidence type="ECO:0000313" key="7">
    <source>
        <dbReference type="Proteomes" id="UP000092605"/>
    </source>
</evidence>
<evidence type="ECO:0000259" key="4">
    <source>
        <dbReference type="Pfam" id="PF13407"/>
    </source>
</evidence>
<evidence type="ECO:0000313" key="8">
    <source>
        <dbReference type="Proteomes" id="UP000323392"/>
    </source>
</evidence>
<dbReference type="Proteomes" id="UP000323392">
    <property type="component" value="Unassembled WGS sequence"/>
</dbReference>
<dbReference type="PANTHER" id="PTHR46847:SF1">
    <property type="entry name" value="D-ALLOSE-BINDING PERIPLASMIC PROTEIN-RELATED"/>
    <property type="match status" value="1"/>
</dbReference>
<comment type="similarity">
    <text evidence="2">Belongs to the bacterial solute-binding protein 2 family.</text>
</comment>
<dbReference type="CDD" id="cd06323">
    <property type="entry name" value="PBP1_ribose_binding"/>
    <property type="match status" value="1"/>
</dbReference>
<dbReference type="RefSeq" id="WP_066069359.1">
    <property type="nucleotide sequence ID" value="NZ_FRBG01000003.1"/>
</dbReference>
<evidence type="ECO:0000256" key="1">
    <source>
        <dbReference type="ARBA" id="ARBA00004196"/>
    </source>
</evidence>
<dbReference type="InterPro" id="IPR025997">
    <property type="entry name" value="SBP_2_dom"/>
</dbReference>
<organism evidence="5 7">
    <name type="scientific">Alkalithermobacter thermoalcaliphilus JW-YL-7 = DSM 7308</name>
    <dbReference type="NCBI Taxonomy" id="1121328"/>
    <lineage>
        <taxon>Bacteria</taxon>
        <taxon>Bacillati</taxon>
        <taxon>Bacillota</taxon>
        <taxon>Clostridia</taxon>
        <taxon>Peptostreptococcales</taxon>
        <taxon>Tepidibacteraceae</taxon>
        <taxon>Alkalithermobacter</taxon>
    </lineage>
</organism>
<accession>A0A150FRQ6</accession>
<proteinExistence type="inferred from homology"/>
<keyword evidence="3" id="KW-0732">Signal</keyword>
<protein>
    <submittedName>
        <fullName evidence="5">Periplasmic binding protein domain containing protein</fullName>
    </submittedName>
    <submittedName>
        <fullName evidence="6">Ribose-binding protein</fullName>
    </submittedName>
</protein>
<comment type="caution">
    <text evidence="5">The sequence shown here is derived from an EMBL/GenBank/DDBJ whole genome shotgun (WGS) entry which is preliminary data.</text>
</comment>
<evidence type="ECO:0000256" key="3">
    <source>
        <dbReference type="ARBA" id="ARBA00022729"/>
    </source>
</evidence>
<dbReference type="EMBL" id="FRBG01000003">
    <property type="protein sequence ID" value="SHK63448.1"/>
    <property type="molecule type" value="Genomic_DNA"/>
</dbReference>
<dbReference type="Pfam" id="PF13407">
    <property type="entry name" value="Peripla_BP_4"/>
    <property type="match status" value="1"/>
</dbReference>
<dbReference type="InterPro" id="IPR028082">
    <property type="entry name" value="Peripla_BP_I"/>
</dbReference>
<dbReference type="AlphaFoldDB" id="A0A150FRQ6"/>
<dbReference type="PROSITE" id="PS51257">
    <property type="entry name" value="PROKAR_LIPOPROTEIN"/>
    <property type="match status" value="1"/>
</dbReference>
<comment type="subcellular location">
    <subcellularLocation>
        <location evidence="1">Cell envelope</location>
    </subcellularLocation>
</comment>
<reference evidence="5 7" key="1">
    <citation type="submission" date="2016-02" db="EMBL/GenBank/DDBJ databases">
        <title>Draft genome sequence for Clostridium paradoxum JW-YL-7.</title>
        <authorList>
            <person name="Utturkar S.M."/>
            <person name="Lancaster A."/>
            <person name="Poole F.L."/>
            <person name="Adams M.W."/>
            <person name="Brown S.D."/>
        </authorList>
    </citation>
    <scope>NUCLEOTIDE SEQUENCE [LARGE SCALE GENOMIC DNA]</scope>
    <source>
        <strain evidence="5 7">JW-YL-7</strain>
    </source>
</reference>
<dbReference type="GO" id="GO:0030313">
    <property type="term" value="C:cell envelope"/>
    <property type="evidence" value="ECO:0007669"/>
    <property type="project" value="UniProtKB-SubCell"/>
</dbReference>
<dbReference type="PANTHER" id="PTHR46847">
    <property type="entry name" value="D-ALLOSE-BINDING PERIPLASMIC PROTEIN-RELATED"/>
    <property type="match status" value="1"/>
</dbReference>
<feature type="domain" description="Periplasmic binding protein" evidence="4">
    <location>
        <begin position="35"/>
        <end position="286"/>
    </location>
</feature>
<keyword evidence="8" id="KW-1185">Reference proteome</keyword>
<dbReference type="FunFam" id="3.40.50.2300:FF:000054">
    <property type="entry name" value="RbsB (Ribose ABC transporter)"/>
    <property type="match status" value="1"/>
</dbReference>
<evidence type="ECO:0000313" key="5">
    <source>
        <dbReference type="EMBL" id="KXZ39720.1"/>
    </source>
</evidence>
<dbReference type="NCBIfam" id="NF007936">
    <property type="entry name" value="PRK10653.1"/>
    <property type="match status" value="1"/>
</dbReference>
<dbReference type="PATRIC" id="fig|1121328.3.peg.801"/>